<comment type="caution">
    <text evidence="1">The sequence shown here is derived from an EMBL/GenBank/DDBJ whole genome shotgun (WGS) entry which is preliminary data.</text>
</comment>
<reference evidence="1 2" key="1">
    <citation type="submission" date="2013-05" db="EMBL/GenBank/DDBJ databases">
        <authorList>
            <person name="Harkins D.M."/>
            <person name="Durkin A.S."/>
            <person name="Brinkac L.M."/>
            <person name="Haft D.H."/>
            <person name="Selengut J.D."/>
            <person name="Sanka R."/>
            <person name="DePew J."/>
            <person name="Purushe J."/>
            <person name="Hartskeerl R.A."/>
            <person name="Ahmed A."/>
            <person name="van der Linden H."/>
            <person name="Goris M.G.A."/>
            <person name="Vinetz J.M."/>
            <person name="Sutton G.G."/>
            <person name="Nierman W.C."/>
            <person name="Fouts D.E."/>
        </authorList>
    </citation>
    <scope>NUCLEOTIDE SEQUENCE [LARGE SCALE GENOMIC DNA]</scope>
    <source>
        <strain evidence="1 2">10</strain>
    </source>
</reference>
<evidence type="ECO:0000313" key="2">
    <source>
        <dbReference type="Proteomes" id="UP000018719"/>
    </source>
</evidence>
<proteinExistence type="predicted"/>
<dbReference type="EMBL" id="AHMM02000025">
    <property type="protein sequence ID" value="EQA35493.1"/>
    <property type="molecule type" value="Genomic_DNA"/>
</dbReference>
<name>V6HAP0_9LEPT</name>
<evidence type="ECO:0000313" key="1">
    <source>
        <dbReference type="EMBL" id="EQA35493.1"/>
    </source>
</evidence>
<dbReference type="RefSeq" id="WP_010415990.1">
    <property type="nucleotide sequence ID" value="NZ_AHMM02000025.1"/>
</dbReference>
<organism evidence="1 2">
    <name type="scientific">Leptospira inadai serovar Lyme str. 10</name>
    <dbReference type="NCBI Taxonomy" id="1049790"/>
    <lineage>
        <taxon>Bacteria</taxon>
        <taxon>Pseudomonadati</taxon>
        <taxon>Spirochaetota</taxon>
        <taxon>Spirochaetia</taxon>
        <taxon>Leptospirales</taxon>
        <taxon>Leptospiraceae</taxon>
        <taxon>Leptospira</taxon>
    </lineage>
</organism>
<dbReference type="Proteomes" id="UP000018719">
    <property type="component" value="Unassembled WGS sequence"/>
</dbReference>
<sequence length="142" mass="16274">MISLSSTDPDSFWNIILKIQARTVSEKFQPAEGTSSLFITAENIRTGEIRTFLGKERILVPNTKQLEPSPSVSAHWEKVEDCLDLRKYSRFFYVSESDGVWTKGEDVRIRMTDIDSKGTHNLELPTDSIESYRVLGIFLDRE</sequence>
<dbReference type="STRING" id="1049790.LEP1GSC047_1619"/>
<gene>
    <name evidence="1" type="ORF">LEP1GSC047_1619</name>
</gene>
<accession>V6HAP0</accession>
<dbReference type="AlphaFoldDB" id="V6HAP0"/>
<protein>
    <submittedName>
        <fullName evidence="1">Uncharacterized protein</fullName>
    </submittedName>
</protein>